<dbReference type="RefSeq" id="WP_183984851.1">
    <property type="nucleotide sequence ID" value="NZ_JACHHG010000003.1"/>
</dbReference>
<keyword evidence="2" id="KW-1185">Reference proteome</keyword>
<dbReference type="Proteomes" id="UP000569951">
    <property type="component" value="Unassembled WGS sequence"/>
</dbReference>
<dbReference type="AlphaFoldDB" id="A0A841HVK4"/>
<gene>
    <name evidence="1" type="ORF">HNR42_000834</name>
</gene>
<reference evidence="1 2" key="1">
    <citation type="submission" date="2020-08" db="EMBL/GenBank/DDBJ databases">
        <title>Genomic Encyclopedia of Type Strains, Phase IV (KMG-IV): sequencing the most valuable type-strain genomes for metagenomic binning, comparative biology and taxonomic classification.</title>
        <authorList>
            <person name="Goeker M."/>
        </authorList>
    </citation>
    <scope>NUCLEOTIDE SEQUENCE [LARGE SCALE GENOMIC DNA]</scope>
    <source>
        <strain evidence="1 2">DSM 21458</strain>
    </source>
</reference>
<evidence type="ECO:0000313" key="2">
    <source>
        <dbReference type="Proteomes" id="UP000569951"/>
    </source>
</evidence>
<dbReference type="Pfam" id="PF13671">
    <property type="entry name" value="AAA_33"/>
    <property type="match status" value="1"/>
</dbReference>
<dbReference type="SUPFAM" id="SSF52540">
    <property type="entry name" value="P-loop containing nucleoside triphosphate hydrolases"/>
    <property type="match status" value="1"/>
</dbReference>
<accession>A0A841HVK4</accession>
<dbReference type="EMBL" id="JACHHG010000003">
    <property type="protein sequence ID" value="MBB6097417.1"/>
    <property type="molecule type" value="Genomic_DNA"/>
</dbReference>
<evidence type="ECO:0008006" key="3">
    <source>
        <dbReference type="Google" id="ProtNLM"/>
    </source>
</evidence>
<protein>
    <recommendedName>
        <fullName evidence="3">AAA domain-containing protein</fullName>
    </recommendedName>
</protein>
<dbReference type="Gene3D" id="3.40.50.300">
    <property type="entry name" value="P-loop containing nucleotide triphosphate hydrolases"/>
    <property type="match status" value="1"/>
</dbReference>
<comment type="caution">
    <text evidence="1">The sequence shown here is derived from an EMBL/GenBank/DDBJ whole genome shotgun (WGS) entry which is preliminary data.</text>
</comment>
<dbReference type="InterPro" id="IPR027417">
    <property type="entry name" value="P-loop_NTPase"/>
</dbReference>
<proteinExistence type="predicted"/>
<evidence type="ECO:0000313" key="1">
    <source>
        <dbReference type="EMBL" id="MBB6097417.1"/>
    </source>
</evidence>
<organism evidence="1 2">
    <name type="scientific">Deinobacterium chartae</name>
    <dbReference type="NCBI Taxonomy" id="521158"/>
    <lineage>
        <taxon>Bacteria</taxon>
        <taxon>Thermotogati</taxon>
        <taxon>Deinococcota</taxon>
        <taxon>Deinococci</taxon>
        <taxon>Deinococcales</taxon>
        <taxon>Deinococcaceae</taxon>
        <taxon>Deinobacterium</taxon>
    </lineage>
</organism>
<sequence length="197" mass="21758">MGALIWVNGPFGVGKTQTAFELHARLPGSVVCDPEELGFALFRVVPGARGGDFQDLPLWREFTRRTLEEVARHHPGPVIVPMTVVVPQYFQETVGALRARGLELHHFALLAPEAVILRRLRGRGDGAASWPARQLRRCLEALASPEFGMQLHTDGLGVEAVAERIALEAGLSLAARGPGGWPGTLRRLRVQWRHMRR</sequence>
<name>A0A841HVK4_9DEIO</name>